<feature type="non-terminal residue" evidence="2">
    <location>
        <position position="118"/>
    </location>
</feature>
<evidence type="ECO:0000313" key="2">
    <source>
        <dbReference type="EMBL" id="CAF4563158.1"/>
    </source>
</evidence>
<accession>A0A8S2YJI7</accession>
<reference evidence="2" key="1">
    <citation type="submission" date="2021-02" db="EMBL/GenBank/DDBJ databases">
        <authorList>
            <person name="Nowell W R."/>
        </authorList>
    </citation>
    <scope>NUCLEOTIDE SEQUENCE</scope>
</reference>
<dbReference type="Proteomes" id="UP000682733">
    <property type="component" value="Unassembled WGS sequence"/>
</dbReference>
<dbReference type="EMBL" id="CAJOBA010114388">
    <property type="protein sequence ID" value="CAF4563158.1"/>
    <property type="molecule type" value="Genomic_DNA"/>
</dbReference>
<feature type="region of interest" description="Disordered" evidence="1">
    <location>
        <begin position="1"/>
        <end position="33"/>
    </location>
</feature>
<protein>
    <submittedName>
        <fullName evidence="2">Uncharacterized protein</fullName>
    </submittedName>
</protein>
<evidence type="ECO:0000256" key="1">
    <source>
        <dbReference type="SAM" id="MobiDB-lite"/>
    </source>
</evidence>
<dbReference type="AlphaFoldDB" id="A0A8S2YJI7"/>
<proteinExistence type="predicted"/>
<name>A0A8S2YJI7_9BILA</name>
<feature type="compositionally biased region" description="Low complexity" evidence="1">
    <location>
        <begin position="8"/>
        <end position="20"/>
    </location>
</feature>
<evidence type="ECO:0000313" key="3">
    <source>
        <dbReference type="Proteomes" id="UP000682733"/>
    </source>
</evidence>
<comment type="caution">
    <text evidence="2">The sequence shown here is derived from an EMBL/GenBank/DDBJ whole genome shotgun (WGS) entry which is preliminary data.</text>
</comment>
<organism evidence="2 3">
    <name type="scientific">Didymodactylos carnosus</name>
    <dbReference type="NCBI Taxonomy" id="1234261"/>
    <lineage>
        <taxon>Eukaryota</taxon>
        <taxon>Metazoa</taxon>
        <taxon>Spiralia</taxon>
        <taxon>Gnathifera</taxon>
        <taxon>Rotifera</taxon>
        <taxon>Eurotatoria</taxon>
        <taxon>Bdelloidea</taxon>
        <taxon>Philodinida</taxon>
        <taxon>Philodinidae</taxon>
        <taxon>Didymodactylos</taxon>
    </lineage>
</organism>
<gene>
    <name evidence="2" type="ORF">TMI583_LOCUS49976</name>
</gene>
<sequence>MPVAGAVTTRLQTRRAQQEQTTERFTSDSTFDQDSIDFNSDQKLSCNKFDIKQLKIEQDKDSNIKLKIEQLKKDPNKNDFVLKDDILYKLVQTKYSIRKKPVPYIPPSMIPLLLEASH</sequence>